<organism evidence="1 3">
    <name type="scientific">Allacma fusca</name>
    <dbReference type="NCBI Taxonomy" id="39272"/>
    <lineage>
        <taxon>Eukaryota</taxon>
        <taxon>Metazoa</taxon>
        <taxon>Ecdysozoa</taxon>
        <taxon>Arthropoda</taxon>
        <taxon>Hexapoda</taxon>
        <taxon>Collembola</taxon>
        <taxon>Symphypleona</taxon>
        <taxon>Sminthuridae</taxon>
        <taxon>Allacma</taxon>
    </lineage>
</organism>
<evidence type="ECO:0000313" key="3">
    <source>
        <dbReference type="Proteomes" id="UP000708208"/>
    </source>
</evidence>
<evidence type="ECO:0000313" key="1">
    <source>
        <dbReference type="EMBL" id="CAG7692582.1"/>
    </source>
</evidence>
<dbReference type="OrthoDB" id="3352408at2759"/>
<name>A0A8J2J493_9HEXA</name>
<feature type="non-terminal residue" evidence="1">
    <location>
        <position position="47"/>
    </location>
</feature>
<evidence type="ECO:0000313" key="2">
    <source>
        <dbReference type="EMBL" id="CAG7694023.1"/>
    </source>
</evidence>
<dbReference type="EMBL" id="CAJVCH010023144">
    <property type="protein sequence ID" value="CAG7694023.1"/>
    <property type="molecule type" value="Genomic_DNA"/>
</dbReference>
<dbReference type="EMBL" id="CAJVCH010022138">
    <property type="protein sequence ID" value="CAG7692582.1"/>
    <property type="molecule type" value="Genomic_DNA"/>
</dbReference>
<keyword evidence="3" id="KW-1185">Reference proteome</keyword>
<accession>A0A8J2J493</accession>
<proteinExistence type="predicted"/>
<dbReference type="AlphaFoldDB" id="A0A8J2J493"/>
<dbReference type="Proteomes" id="UP000708208">
    <property type="component" value="Unassembled WGS sequence"/>
</dbReference>
<comment type="caution">
    <text evidence="1">The sequence shown here is derived from an EMBL/GenBank/DDBJ whole genome shotgun (WGS) entry which is preliminary data.</text>
</comment>
<reference evidence="1" key="1">
    <citation type="submission" date="2021-06" db="EMBL/GenBank/DDBJ databases">
        <authorList>
            <person name="Hodson N. C."/>
            <person name="Mongue J. A."/>
            <person name="Jaron S. K."/>
        </authorList>
    </citation>
    <scope>NUCLEOTIDE SEQUENCE</scope>
</reference>
<sequence length="47" mass="4942">AKAIARGVGIISEGNETLEDRAKRLGLDPYDVDDTGISAIVVKGEDL</sequence>
<feature type="non-terminal residue" evidence="1">
    <location>
        <position position="1"/>
    </location>
</feature>
<protein>
    <submittedName>
        <fullName evidence="1">Uncharacterized protein</fullName>
    </submittedName>
</protein>
<gene>
    <name evidence="1" type="ORF">AFUS01_LOCUS3663</name>
    <name evidence="2" type="ORF">AFUS01_LOCUS3814</name>
</gene>